<dbReference type="SMART" id="SM00595">
    <property type="entry name" value="MADF"/>
    <property type="match status" value="1"/>
</dbReference>
<dbReference type="PROSITE" id="PS51029">
    <property type="entry name" value="MADF"/>
    <property type="match status" value="1"/>
</dbReference>
<accession>A0A8B8F8X6</accession>
<dbReference type="AlphaFoldDB" id="A0A8B8F8X6"/>
<dbReference type="GO" id="GO:0005667">
    <property type="term" value="C:transcription regulator complex"/>
    <property type="evidence" value="ECO:0007669"/>
    <property type="project" value="TreeGrafter"/>
</dbReference>
<reference evidence="6" key="1">
    <citation type="submission" date="2025-08" db="UniProtKB">
        <authorList>
            <consortium name="RefSeq"/>
        </authorList>
    </citation>
    <scope>IDENTIFICATION</scope>
    <source>
        <tissue evidence="6">Whole body</tissue>
    </source>
</reference>
<feature type="compositionally biased region" description="Polar residues" evidence="2">
    <location>
        <begin position="135"/>
        <end position="161"/>
    </location>
</feature>
<organism evidence="5 6">
    <name type="scientific">Sipha flava</name>
    <name type="common">yellow sugarcane aphid</name>
    <dbReference type="NCBI Taxonomy" id="143950"/>
    <lineage>
        <taxon>Eukaryota</taxon>
        <taxon>Metazoa</taxon>
        <taxon>Ecdysozoa</taxon>
        <taxon>Arthropoda</taxon>
        <taxon>Hexapoda</taxon>
        <taxon>Insecta</taxon>
        <taxon>Pterygota</taxon>
        <taxon>Neoptera</taxon>
        <taxon>Paraneoptera</taxon>
        <taxon>Hemiptera</taxon>
        <taxon>Sternorrhyncha</taxon>
        <taxon>Aphidomorpha</taxon>
        <taxon>Aphidoidea</taxon>
        <taxon>Aphididae</taxon>
        <taxon>Sipha</taxon>
    </lineage>
</organism>
<dbReference type="GeneID" id="112681036"/>
<dbReference type="InterPro" id="IPR009057">
    <property type="entry name" value="Homeodomain-like_sf"/>
</dbReference>
<dbReference type="PANTHER" id="PTHR12243:SF67">
    <property type="entry name" value="COREPRESSOR OF PANGOLIN, ISOFORM A-RELATED"/>
    <property type="match status" value="1"/>
</dbReference>
<dbReference type="OrthoDB" id="6628836at2759"/>
<evidence type="ECO:0000313" key="6">
    <source>
        <dbReference type="RefSeq" id="XP_025407086.1"/>
    </source>
</evidence>
<dbReference type="Gene3D" id="1.10.10.60">
    <property type="entry name" value="Homeodomain-like"/>
    <property type="match status" value="1"/>
</dbReference>
<feature type="compositionally biased region" description="Acidic residues" evidence="2">
    <location>
        <begin position="112"/>
        <end position="131"/>
    </location>
</feature>
<dbReference type="GO" id="GO:0005634">
    <property type="term" value="C:nucleus"/>
    <property type="evidence" value="ECO:0007669"/>
    <property type="project" value="UniProtKB-SubCell"/>
</dbReference>
<sequence length="282" mass="32487">MSKVLFTVVEDEKFVEMVAKFNCLYDLRCTLYKNQTIKDNAWKEVAEQVKRSVEDCKKRWRNIKDTYHKRVKKGMGTGSSALSKPKHWPLADMLTFLGKADYKRDSISNIECGEEGEDDDSSTEINDDLQVPEDINNQSICSIGENSNEDPTLKTSKSQKPLKSERQKYNEKVIQLLEDRRSERNDILKNMAQNRENEIDLFFKSIAMSVKKLSPALINEAKMKSLQMVFELETRNTFVNLPQYSPASSTSFSSKSLESVDVNDYGNVNEVSQHYESNYEQL</sequence>
<dbReference type="GO" id="GO:0003677">
    <property type="term" value="F:DNA binding"/>
    <property type="evidence" value="ECO:0007669"/>
    <property type="project" value="InterPro"/>
</dbReference>
<dbReference type="InterPro" id="IPR039353">
    <property type="entry name" value="TF_Adf1"/>
</dbReference>
<dbReference type="InterPro" id="IPR006578">
    <property type="entry name" value="MADF-dom"/>
</dbReference>
<gene>
    <name evidence="6" type="primary">LOC112681036</name>
</gene>
<dbReference type="InterPro" id="IPR004210">
    <property type="entry name" value="BESS_motif"/>
</dbReference>
<dbReference type="SMART" id="SM00717">
    <property type="entry name" value="SANT"/>
    <property type="match status" value="1"/>
</dbReference>
<feature type="region of interest" description="Disordered" evidence="2">
    <location>
        <begin position="111"/>
        <end position="168"/>
    </location>
</feature>
<proteinExistence type="predicted"/>
<dbReference type="Pfam" id="PF10545">
    <property type="entry name" value="MADF_DNA_bdg"/>
    <property type="match status" value="1"/>
</dbReference>
<dbReference type="RefSeq" id="XP_025407086.1">
    <property type="nucleotide sequence ID" value="XM_025551301.1"/>
</dbReference>
<name>A0A8B8F8X6_9HEMI</name>
<evidence type="ECO:0000259" key="4">
    <source>
        <dbReference type="PROSITE" id="PS51029"/>
    </source>
</evidence>
<feature type="domain" description="MADF" evidence="4">
    <location>
        <begin position="13"/>
        <end position="102"/>
    </location>
</feature>
<comment type="subcellular location">
    <subcellularLocation>
        <location evidence="1">Nucleus</location>
    </subcellularLocation>
</comment>
<protein>
    <submittedName>
        <fullName evidence="6">Uncharacterized protein LOC112681036</fullName>
    </submittedName>
</protein>
<dbReference type="CDD" id="cd00167">
    <property type="entry name" value="SANT"/>
    <property type="match status" value="1"/>
</dbReference>
<dbReference type="Pfam" id="PF02944">
    <property type="entry name" value="BESS"/>
    <property type="match status" value="1"/>
</dbReference>
<dbReference type="InterPro" id="IPR001005">
    <property type="entry name" value="SANT/Myb"/>
</dbReference>
<evidence type="ECO:0000256" key="2">
    <source>
        <dbReference type="SAM" id="MobiDB-lite"/>
    </source>
</evidence>
<dbReference type="SUPFAM" id="SSF46689">
    <property type="entry name" value="Homeodomain-like"/>
    <property type="match status" value="1"/>
</dbReference>
<evidence type="ECO:0000313" key="5">
    <source>
        <dbReference type="Proteomes" id="UP000694846"/>
    </source>
</evidence>
<feature type="domain" description="Myb-like" evidence="3">
    <location>
        <begin position="1"/>
        <end position="64"/>
    </location>
</feature>
<dbReference type="Proteomes" id="UP000694846">
    <property type="component" value="Unplaced"/>
</dbReference>
<dbReference type="PANTHER" id="PTHR12243">
    <property type="entry name" value="MADF DOMAIN TRANSCRIPTION FACTOR"/>
    <property type="match status" value="1"/>
</dbReference>
<dbReference type="PROSITE" id="PS50090">
    <property type="entry name" value="MYB_LIKE"/>
    <property type="match status" value="1"/>
</dbReference>
<dbReference type="GO" id="GO:0006357">
    <property type="term" value="P:regulation of transcription by RNA polymerase II"/>
    <property type="evidence" value="ECO:0007669"/>
    <property type="project" value="TreeGrafter"/>
</dbReference>
<evidence type="ECO:0000259" key="3">
    <source>
        <dbReference type="PROSITE" id="PS50090"/>
    </source>
</evidence>
<evidence type="ECO:0000256" key="1">
    <source>
        <dbReference type="ARBA" id="ARBA00004123"/>
    </source>
</evidence>
<keyword evidence="5" id="KW-1185">Reference proteome</keyword>